<gene>
    <name evidence="2" type="ORF">A1355_06605</name>
</gene>
<organism evidence="2 3">
    <name type="scientific">Methylomonas koyamae</name>
    <dbReference type="NCBI Taxonomy" id="702114"/>
    <lineage>
        <taxon>Bacteria</taxon>
        <taxon>Pseudomonadati</taxon>
        <taxon>Pseudomonadota</taxon>
        <taxon>Gammaproteobacteria</taxon>
        <taxon>Methylococcales</taxon>
        <taxon>Methylococcaceae</taxon>
        <taxon>Methylomonas</taxon>
    </lineage>
</organism>
<name>A0A177NLT1_9GAMM</name>
<proteinExistence type="predicted"/>
<dbReference type="AlphaFoldDB" id="A0A177NLT1"/>
<feature type="chain" id="PRO_5008069296" description="Curli production assembly/transport component CsgG" evidence="1">
    <location>
        <begin position="27"/>
        <end position="287"/>
    </location>
</feature>
<dbReference type="EMBL" id="LUUK01000173">
    <property type="protein sequence ID" value="OAI17990.1"/>
    <property type="molecule type" value="Genomic_DNA"/>
</dbReference>
<comment type="caution">
    <text evidence="2">The sequence shown here is derived from an EMBL/GenBank/DDBJ whole genome shotgun (WGS) entry which is preliminary data.</text>
</comment>
<reference evidence="3" key="1">
    <citation type="submission" date="2016-03" db="EMBL/GenBank/DDBJ databases">
        <authorList>
            <person name="Heylen K."/>
            <person name="De Vos P."/>
            <person name="Vekeman B."/>
        </authorList>
    </citation>
    <scope>NUCLEOTIDE SEQUENCE [LARGE SCALE GENOMIC DNA]</scope>
    <source>
        <strain evidence="3">R-45383</strain>
    </source>
</reference>
<sequence length="287" mass="28867">MSKRPTNIIWLSAVMATLSGCATQQAGLQTGGSSQMVTGSAGGATSVNANKSLERCTTPLGTLAVADGRFSGSSNVTTVEPLIRLAVQQSNCFVLTSIGNRATRALINEITGEQRDSGEYRSGSKQHKGQRVAADYLLDPQVIVANEATSGNSNNIGAGLVGIGLSAAGLGALGAAAGALSNSVETRTSDVALTLTDIRSTVQVAISSGSATANNTNFSAAAGIGGWGYLLGGGVGGGVSSFSRTPEGQAIAAAFFDAYNNMVIAVRNYKAQDVQDGLGTGGSLKVK</sequence>
<keyword evidence="1" id="KW-0732">Signal</keyword>
<feature type="signal peptide" evidence="1">
    <location>
        <begin position="1"/>
        <end position="26"/>
    </location>
</feature>
<protein>
    <recommendedName>
        <fullName evidence="4">Curli production assembly/transport component CsgG</fullName>
    </recommendedName>
</protein>
<evidence type="ECO:0000313" key="2">
    <source>
        <dbReference type="EMBL" id="OAI17990.1"/>
    </source>
</evidence>
<dbReference type="OrthoDB" id="5949781at2"/>
<evidence type="ECO:0000256" key="1">
    <source>
        <dbReference type="SAM" id="SignalP"/>
    </source>
</evidence>
<accession>A0A177NLT1</accession>
<dbReference type="STRING" id="702114.A1355_06605"/>
<dbReference type="PROSITE" id="PS51257">
    <property type="entry name" value="PROKAR_LIPOPROTEIN"/>
    <property type="match status" value="1"/>
</dbReference>
<keyword evidence="3" id="KW-1185">Reference proteome</keyword>
<evidence type="ECO:0000313" key="3">
    <source>
        <dbReference type="Proteomes" id="UP000077628"/>
    </source>
</evidence>
<evidence type="ECO:0008006" key="4">
    <source>
        <dbReference type="Google" id="ProtNLM"/>
    </source>
</evidence>
<dbReference type="Proteomes" id="UP000077628">
    <property type="component" value="Unassembled WGS sequence"/>
</dbReference>